<keyword evidence="1 7" id="KW-0963">Cytoplasm</keyword>
<evidence type="ECO:0000256" key="4">
    <source>
        <dbReference type="ARBA" id="ARBA00022679"/>
    </source>
</evidence>
<dbReference type="InterPro" id="IPR001737">
    <property type="entry name" value="KsgA/Erm"/>
</dbReference>
<feature type="binding site" evidence="7 8">
    <location>
        <position position="27"/>
    </location>
    <ligand>
        <name>S-adenosyl-L-methionine</name>
        <dbReference type="ChEBI" id="CHEBI:59789"/>
    </ligand>
</feature>
<dbReference type="GO" id="GO:0052908">
    <property type="term" value="F:16S rRNA (adenine(1518)-N(6)/adenine(1519)-N(6))-dimethyltransferase activity"/>
    <property type="evidence" value="ECO:0007669"/>
    <property type="project" value="UniProtKB-EC"/>
</dbReference>
<feature type="binding site" evidence="7 8">
    <location>
        <position position="75"/>
    </location>
    <ligand>
        <name>S-adenosyl-L-methionine</name>
        <dbReference type="ChEBI" id="CHEBI:59789"/>
    </ligand>
</feature>
<feature type="domain" description="Ribosomal RNA adenine methylase transferase N-terminal" evidence="9">
    <location>
        <begin position="34"/>
        <end position="204"/>
    </location>
</feature>
<comment type="similarity">
    <text evidence="7">Belongs to the class I-like SAM-binding methyltransferase superfamily. rRNA adenine N(6)-methyltransferase family. RsmA subfamily.</text>
</comment>
<keyword evidence="6 7" id="KW-0694">RNA-binding</keyword>
<dbReference type="HAMAP" id="MF_00607">
    <property type="entry name" value="16SrRNA_methyltr_A"/>
    <property type="match status" value="1"/>
</dbReference>
<evidence type="ECO:0000313" key="11">
    <source>
        <dbReference type="Proteomes" id="UP000217838"/>
    </source>
</evidence>
<evidence type="ECO:0000256" key="6">
    <source>
        <dbReference type="ARBA" id="ARBA00022884"/>
    </source>
</evidence>
<comment type="catalytic activity">
    <reaction evidence="7">
        <text>adenosine(1518)/adenosine(1519) in 16S rRNA + 4 S-adenosyl-L-methionine = N(6)-dimethyladenosine(1518)/N(6)-dimethyladenosine(1519) in 16S rRNA + 4 S-adenosyl-L-homocysteine + 4 H(+)</text>
        <dbReference type="Rhea" id="RHEA:19609"/>
        <dbReference type="Rhea" id="RHEA-COMP:10232"/>
        <dbReference type="Rhea" id="RHEA-COMP:10233"/>
        <dbReference type="ChEBI" id="CHEBI:15378"/>
        <dbReference type="ChEBI" id="CHEBI:57856"/>
        <dbReference type="ChEBI" id="CHEBI:59789"/>
        <dbReference type="ChEBI" id="CHEBI:74411"/>
        <dbReference type="ChEBI" id="CHEBI:74493"/>
        <dbReference type="EC" id="2.1.1.182"/>
    </reaction>
</comment>
<dbReference type="CDD" id="cd02440">
    <property type="entry name" value="AdoMet_MTases"/>
    <property type="match status" value="1"/>
</dbReference>
<dbReference type="GO" id="GO:0003723">
    <property type="term" value="F:RNA binding"/>
    <property type="evidence" value="ECO:0007669"/>
    <property type="project" value="UniProtKB-UniRule"/>
</dbReference>
<organism evidence="10 11">
    <name type="scientific">Aerophobetes bacterium</name>
    <dbReference type="NCBI Taxonomy" id="2030807"/>
    <lineage>
        <taxon>Bacteria</taxon>
        <taxon>Candidatus Aerophobota</taxon>
    </lineage>
</organism>
<keyword evidence="3 7" id="KW-0489">Methyltransferase</keyword>
<dbReference type="SMART" id="SM00650">
    <property type="entry name" value="rADc"/>
    <property type="match status" value="1"/>
</dbReference>
<sequence length="273" mass="30957">MSLYKQSELFAFLNSIGRKPNKRLSQNFLIDGNILNKIVDAASLSPGDLVIEIGPGPGALTEALIAKEIDVIAIEKDRLFAEKLGRLDKDNRLSIIQEDVLEVDFLPLLKNRKAKIISNLPYHLTSPIMGKILPLYGKIETIVVMLQKEVAVRMSSPPGSKNYGSFSIFTQFYSDTKYLFSVSPNCFFPRPKVTSGVIRCTPKKTTSSFDKEAFFTFIKSVFSKRRKMLLTILKEEIDKEALTTELQKLGYSEKCRPEEIAIHDFVHIYKSFY</sequence>
<dbReference type="AlphaFoldDB" id="A0A2A4YMH8"/>
<comment type="function">
    <text evidence="7">Specifically dimethylates two adjacent adenosines (A1518 and A1519) in the loop of a conserved hairpin near the 3'-end of 16S rRNA in the 30S particle. May play a critical role in biogenesis of 30S subunits.</text>
</comment>
<evidence type="ECO:0000256" key="8">
    <source>
        <dbReference type="PROSITE-ProRule" id="PRU01026"/>
    </source>
</evidence>
<dbReference type="PROSITE" id="PS01131">
    <property type="entry name" value="RRNA_A_DIMETH"/>
    <property type="match status" value="1"/>
</dbReference>
<dbReference type="GO" id="GO:0005829">
    <property type="term" value="C:cytosol"/>
    <property type="evidence" value="ECO:0007669"/>
    <property type="project" value="TreeGrafter"/>
</dbReference>
<feature type="binding site" evidence="7 8">
    <location>
        <position position="99"/>
    </location>
    <ligand>
        <name>S-adenosyl-L-methionine</name>
        <dbReference type="ChEBI" id="CHEBI:59789"/>
    </ligand>
</feature>
<dbReference type="Proteomes" id="UP000217838">
    <property type="component" value="Unassembled WGS sequence"/>
</dbReference>
<gene>
    <name evidence="7 10" type="primary">rsmA</name>
    <name evidence="7" type="synonym">ksgA</name>
    <name evidence="10" type="ORF">COB11_00310</name>
</gene>
<dbReference type="Pfam" id="PF00398">
    <property type="entry name" value="RrnaAD"/>
    <property type="match status" value="1"/>
</dbReference>
<dbReference type="NCBIfam" id="TIGR00755">
    <property type="entry name" value="ksgA"/>
    <property type="match status" value="1"/>
</dbReference>
<dbReference type="SUPFAM" id="SSF53335">
    <property type="entry name" value="S-adenosyl-L-methionine-dependent methyltransferases"/>
    <property type="match status" value="1"/>
</dbReference>
<dbReference type="Gene3D" id="3.40.50.150">
    <property type="entry name" value="Vaccinia Virus protein VP39"/>
    <property type="match status" value="1"/>
</dbReference>
<dbReference type="InterPro" id="IPR029063">
    <property type="entry name" value="SAM-dependent_MTases_sf"/>
</dbReference>
<comment type="subcellular location">
    <subcellularLocation>
        <location evidence="7">Cytoplasm</location>
    </subcellularLocation>
</comment>
<evidence type="ECO:0000256" key="7">
    <source>
        <dbReference type="HAMAP-Rule" id="MF_00607"/>
    </source>
</evidence>
<feature type="binding site" evidence="7 8">
    <location>
        <position position="29"/>
    </location>
    <ligand>
        <name>S-adenosyl-L-methionine</name>
        <dbReference type="ChEBI" id="CHEBI:59789"/>
    </ligand>
</feature>
<feature type="binding site" evidence="7 8">
    <location>
        <position position="54"/>
    </location>
    <ligand>
        <name>S-adenosyl-L-methionine</name>
        <dbReference type="ChEBI" id="CHEBI:59789"/>
    </ligand>
</feature>
<keyword evidence="5 7" id="KW-0949">S-adenosyl-L-methionine</keyword>
<evidence type="ECO:0000256" key="5">
    <source>
        <dbReference type="ARBA" id="ARBA00022691"/>
    </source>
</evidence>
<name>A0A2A4YMH8_UNCAE</name>
<reference evidence="11" key="1">
    <citation type="submission" date="2017-08" db="EMBL/GenBank/DDBJ databases">
        <title>A dynamic microbial community with high functional redundancy inhabits the cold, oxic subseafloor aquifer.</title>
        <authorList>
            <person name="Tully B.J."/>
            <person name="Wheat C.G."/>
            <person name="Glazer B.T."/>
            <person name="Huber J.A."/>
        </authorList>
    </citation>
    <scope>NUCLEOTIDE SEQUENCE [LARGE SCALE GENOMIC DNA]</scope>
</reference>
<evidence type="ECO:0000256" key="3">
    <source>
        <dbReference type="ARBA" id="ARBA00022603"/>
    </source>
</evidence>
<dbReference type="InterPro" id="IPR023165">
    <property type="entry name" value="rRNA_Ade_diMease-like_C"/>
</dbReference>
<evidence type="ECO:0000313" key="10">
    <source>
        <dbReference type="EMBL" id="PCI96062.1"/>
    </source>
</evidence>
<dbReference type="EMBL" id="NVUU01000003">
    <property type="protein sequence ID" value="PCI96062.1"/>
    <property type="molecule type" value="Genomic_DNA"/>
</dbReference>
<evidence type="ECO:0000256" key="1">
    <source>
        <dbReference type="ARBA" id="ARBA00022490"/>
    </source>
</evidence>
<dbReference type="InterPro" id="IPR011530">
    <property type="entry name" value="rRNA_adenine_dimethylase"/>
</dbReference>
<dbReference type="PANTHER" id="PTHR11727">
    <property type="entry name" value="DIMETHYLADENOSINE TRANSFERASE"/>
    <property type="match status" value="1"/>
</dbReference>
<comment type="caution">
    <text evidence="10">The sequence shown here is derived from an EMBL/GenBank/DDBJ whole genome shotgun (WGS) entry which is preliminary data.</text>
</comment>
<accession>A0A2A4YMH8</accession>
<dbReference type="InterPro" id="IPR020598">
    <property type="entry name" value="rRNA_Ade_methylase_Trfase_N"/>
</dbReference>
<protein>
    <recommendedName>
        <fullName evidence="7">Ribosomal RNA small subunit methyltransferase A</fullName>
        <ecNumber evidence="7">2.1.1.182</ecNumber>
    </recommendedName>
    <alternativeName>
        <fullName evidence="7">16S rRNA (adenine(1518)-N(6)/adenine(1519)-N(6))-dimethyltransferase</fullName>
    </alternativeName>
    <alternativeName>
        <fullName evidence="7">16S rRNA dimethyladenosine transferase</fullName>
    </alternativeName>
    <alternativeName>
        <fullName evidence="7">16S rRNA dimethylase</fullName>
    </alternativeName>
    <alternativeName>
        <fullName evidence="7">S-adenosylmethionine-6-N', N'-adenosyl(rRNA) dimethyltransferase</fullName>
    </alternativeName>
</protein>
<feature type="binding site" evidence="7 8">
    <location>
        <position position="119"/>
    </location>
    <ligand>
        <name>S-adenosyl-L-methionine</name>
        <dbReference type="ChEBI" id="CHEBI:59789"/>
    </ligand>
</feature>
<evidence type="ECO:0000256" key="2">
    <source>
        <dbReference type="ARBA" id="ARBA00022552"/>
    </source>
</evidence>
<dbReference type="InterPro" id="IPR020596">
    <property type="entry name" value="rRNA_Ade_Mease_Trfase_CS"/>
</dbReference>
<keyword evidence="2 7" id="KW-0698">rRNA processing</keyword>
<dbReference type="EC" id="2.1.1.182" evidence="7"/>
<keyword evidence="4 7" id="KW-0808">Transferase</keyword>
<evidence type="ECO:0000259" key="9">
    <source>
        <dbReference type="SMART" id="SM00650"/>
    </source>
</evidence>
<dbReference type="Gene3D" id="1.10.8.100">
    <property type="entry name" value="Ribosomal RNA adenine dimethylase-like, domain 2"/>
    <property type="match status" value="1"/>
</dbReference>
<dbReference type="PANTHER" id="PTHR11727:SF7">
    <property type="entry name" value="DIMETHYLADENOSINE TRANSFERASE-RELATED"/>
    <property type="match status" value="1"/>
</dbReference>
<proteinExistence type="inferred from homology"/>
<dbReference type="PROSITE" id="PS51689">
    <property type="entry name" value="SAM_RNA_A_N6_MT"/>
    <property type="match status" value="1"/>
</dbReference>